<organism evidence="7 8">
    <name type="scientific">Mumia flava</name>
    <dbReference type="NCBI Taxonomy" id="1348852"/>
    <lineage>
        <taxon>Bacteria</taxon>
        <taxon>Bacillati</taxon>
        <taxon>Actinomycetota</taxon>
        <taxon>Actinomycetes</taxon>
        <taxon>Propionibacteriales</taxon>
        <taxon>Nocardioidaceae</taxon>
        <taxon>Mumia</taxon>
    </lineage>
</organism>
<feature type="domain" description="Thiolase C-terminal" evidence="6">
    <location>
        <begin position="279"/>
        <end position="400"/>
    </location>
</feature>
<evidence type="ECO:0000313" key="7">
    <source>
        <dbReference type="EMBL" id="PJJ57336.1"/>
    </source>
</evidence>
<comment type="similarity">
    <text evidence="1 4">Belongs to the thiolase-like superfamily. Thiolase family.</text>
</comment>
<keyword evidence="3 4" id="KW-0012">Acyltransferase</keyword>
<evidence type="ECO:0000259" key="6">
    <source>
        <dbReference type="Pfam" id="PF02803"/>
    </source>
</evidence>
<dbReference type="RefSeq" id="WP_039350571.1">
    <property type="nucleotide sequence ID" value="NZ_PGEZ01000001.1"/>
</dbReference>
<dbReference type="InterPro" id="IPR016039">
    <property type="entry name" value="Thiolase-like"/>
</dbReference>
<evidence type="ECO:0000256" key="4">
    <source>
        <dbReference type="RuleBase" id="RU003557"/>
    </source>
</evidence>
<dbReference type="CDD" id="cd00751">
    <property type="entry name" value="thiolase"/>
    <property type="match status" value="1"/>
</dbReference>
<dbReference type="Pfam" id="PF00108">
    <property type="entry name" value="Thiolase_N"/>
    <property type="match status" value="1"/>
</dbReference>
<dbReference type="OrthoDB" id="4440515at2"/>
<evidence type="ECO:0000256" key="3">
    <source>
        <dbReference type="ARBA" id="ARBA00023315"/>
    </source>
</evidence>
<dbReference type="SUPFAM" id="SSF53901">
    <property type="entry name" value="Thiolase-like"/>
    <property type="match status" value="2"/>
</dbReference>
<evidence type="ECO:0000256" key="2">
    <source>
        <dbReference type="ARBA" id="ARBA00022679"/>
    </source>
</evidence>
<sequence length="403" mass="41190">MPEALVLDYVRTPRGKASPKGSLHSRTPIDLVVHLQQALVERTGLDPSTVEDVTLGCASQVDEQGGNIARTAALLAGWGDDVAGATTNRFCASGVDAVGQTAARLRAGDLRLGVAGGVESVSRVPMFVDRGPLWSDPATVAQIGSVHMGIAADLNATLEGFTREELDAYGLETQQKAAAAHAAGVFGGSLVPVPPSESSPGLDHDELVRAGTTAETLAGLPPAFAELGGQGQDAIALGAYPVVDRIEHLHTVGTSPAMADGAALLLLGDADAAERAGLRPRARVLGAATTSVNPVLMLTAGQSAVETVIARAGLRPADIDVFEFAEAFSALCLRFRRDLDAGPERMNPNGGTMAMGHAFGATGAILVGSCVEELERRDGRYGVAAVSGAAGLGVAVLVERIAA</sequence>
<feature type="domain" description="Thiolase N-terminal" evidence="5">
    <location>
        <begin position="6"/>
        <end position="228"/>
    </location>
</feature>
<proteinExistence type="inferred from homology"/>
<dbReference type="InterPro" id="IPR020616">
    <property type="entry name" value="Thiolase_N"/>
</dbReference>
<evidence type="ECO:0000256" key="1">
    <source>
        <dbReference type="ARBA" id="ARBA00010982"/>
    </source>
</evidence>
<keyword evidence="2 4" id="KW-0808">Transferase</keyword>
<evidence type="ECO:0000313" key="8">
    <source>
        <dbReference type="Proteomes" id="UP000230842"/>
    </source>
</evidence>
<dbReference type="EMBL" id="PGEZ01000001">
    <property type="protein sequence ID" value="PJJ57336.1"/>
    <property type="molecule type" value="Genomic_DNA"/>
</dbReference>
<dbReference type="InterPro" id="IPR002155">
    <property type="entry name" value="Thiolase"/>
</dbReference>
<dbReference type="NCBIfam" id="TIGR01930">
    <property type="entry name" value="AcCoA-C-Actrans"/>
    <property type="match status" value="1"/>
</dbReference>
<dbReference type="PANTHER" id="PTHR43365">
    <property type="entry name" value="BLR7806 PROTEIN"/>
    <property type="match status" value="1"/>
</dbReference>
<dbReference type="PANTHER" id="PTHR43365:SF1">
    <property type="entry name" value="ACETYL-COA C-ACYLTRANSFERASE"/>
    <property type="match status" value="1"/>
</dbReference>
<dbReference type="Proteomes" id="UP000230842">
    <property type="component" value="Unassembled WGS sequence"/>
</dbReference>
<dbReference type="Pfam" id="PF02803">
    <property type="entry name" value="Thiolase_C"/>
    <property type="match status" value="1"/>
</dbReference>
<dbReference type="Gene3D" id="3.40.47.10">
    <property type="match status" value="2"/>
</dbReference>
<name>A0A0B2BFA2_9ACTN</name>
<dbReference type="AlphaFoldDB" id="A0A0B2BFA2"/>
<dbReference type="PIRSF" id="PIRSF000429">
    <property type="entry name" value="Ac-CoA_Ac_transf"/>
    <property type="match status" value="1"/>
</dbReference>
<reference evidence="7 8" key="1">
    <citation type="submission" date="2017-11" db="EMBL/GenBank/DDBJ databases">
        <title>Genomic Encyclopedia of Archaeal and Bacterial Type Strains, Phase II (KMG-II): From Individual Species to Whole Genera.</title>
        <authorList>
            <person name="Goeker M."/>
        </authorList>
    </citation>
    <scope>NUCLEOTIDE SEQUENCE [LARGE SCALE GENOMIC DNA]</scope>
    <source>
        <strain evidence="7 8">DSM 27763</strain>
    </source>
</reference>
<gene>
    <name evidence="7" type="ORF">CLV56_1563</name>
</gene>
<keyword evidence="8" id="KW-1185">Reference proteome</keyword>
<comment type="caution">
    <text evidence="7">The sequence shown here is derived from an EMBL/GenBank/DDBJ whole genome shotgun (WGS) entry which is preliminary data.</text>
</comment>
<accession>A0A0B2BFA2</accession>
<protein>
    <submittedName>
        <fullName evidence="7">Acetyl-CoA C-acetyltransferase</fullName>
    </submittedName>
</protein>
<evidence type="ECO:0000259" key="5">
    <source>
        <dbReference type="Pfam" id="PF00108"/>
    </source>
</evidence>
<dbReference type="GO" id="GO:0016747">
    <property type="term" value="F:acyltransferase activity, transferring groups other than amino-acyl groups"/>
    <property type="evidence" value="ECO:0007669"/>
    <property type="project" value="InterPro"/>
</dbReference>
<dbReference type="InterPro" id="IPR020617">
    <property type="entry name" value="Thiolase_C"/>
</dbReference>